<protein>
    <recommendedName>
        <fullName evidence="4">Cytochrome bo(3) ubiquinol oxidase subunit 4</fullName>
    </recommendedName>
    <alternativeName>
        <fullName evidence="16">Cytochrome o ubiquinol oxidase subunit 4</fullName>
    </alternativeName>
    <alternativeName>
        <fullName evidence="13">Oxidase bo(3) subunit 4</fullName>
    </alternativeName>
    <alternativeName>
        <fullName evidence="14">Ubiquinol oxidase polypeptide IV</fullName>
    </alternativeName>
    <alternativeName>
        <fullName evidence="15">Ubiquinol oxidase subunit 4</fullName>
    </alternativeName>
</protein>
<evidence type="ECO:0000256" key="17">
    <source>
        <dbReference type="SAM" id="Phobius"/>
    </source>
</evidence>
<evidence type="ECO:0000256" key="13">
    <source>
        <dbReference type="ARBA" id="ARBA00030071"/>
    </source>
</evidence>
<evidence type="ECO:0000313" key="18">
    <source>
        <dbReference type="EMBL" id="MBM7123891.1"/>
    </source>
</evidence>
<comment type="subunit">
    <text evidence="3">Heterooctamer of two A chains, two B chains, two C chains and two D chains.</text>
</comment>
<evidence type="ECO:0000313" key="19">
    <source>
        <dbReference type="Proteomes" id="UP001430149"/>
    </source>
</evidence>
<dbReference type="PANTHER" id="PTHR36835:SF1">
    <property type="entry name" value="CYTOCHROME BO(3) UBIQUINOL OXIDASE SUBUNIT 4"/>
    <property type="match status" value="1"/>
</dbReference>
<evidence type="ECO:0000256" key="11">
    <source>
        <dbReference type="ARBA" id="ARBA00023136"/>
    </source>
</evidence>
<organism evidence="18 19">
    <name type="scientific">Dyella flava</name>
    <dbReference type="NCBI Taxonomy" id="1920170"/>
    <lineage>
        <taxon>Bacteria</taxon>
        <taxon>Pseudomonadati</taxon>
        <taxon>Pseudomonadota</taxon>
        <taxon>Gammaproteobacteria</taxon>
        <taxon>Lysobacterales</taxon>
        <taxon>Rhodanobacteraceae</taxon>
        <taxon>Dyella</taxon>
    </lineage>
</organism>
<feature type="transmembrane region" description="Helical" evidence="17">
    <location>
        <begin position="55"/>
        <end position="74"/>
    </location>
</feature>
<reference evidence="18" key="1">
    <citation type="submission" date="2020-10" db="EMBL/GenBank/DDBJ databases">
        <title>Phylogeny of dyella-like bacteria.</title>
        <authorList>
            <person name="Fu J."/>
        </authorList>
    </citation>
    <scope>NUCLEOTIDE SEQUENCE</scope>
    <source>
        <strain evidence="18">DHOC52</strain>
    </source>
</reference>
<keyword evidence="5" id="KW-0813">Transport</keyword>
<keyword evidence="10" id="KW-0560">Oxidoreductase</keyword>
<dbReference type="RefSeq" id="WP_204678516.1">
    <property type="nucleotide sequence ID" value="NZ_BSNR01000025.1"/>
</dbReference>
<evidence type="ECO:0000256" key="10">
    <source>
        <dbReference type="ARBA" id="ARBA00023002"/>
    </source>
</evidence>
<dbReference type="EMBL" id="JADIKE010000018">
    <property type="protein sequence ID" value="MBM7123891.1"/>
    <property type="molecule type" value="Genomic_DNA"/>
</dbReference>
<comment type="caution">
    <text evidence="18">The sequence shown here is derived from an EMBL/GenBank/DDBJ whole genome shotgun (WGS) entry which is preliminary data.</text>
</comment>
<feature type="transmembrane region" description="Helical" evidence="17">
    <location>
        <begin position="26"/>
        <end position="49"/>
    </location>
</feature>
<sequence length="128" mass="13571">MSTSLSHHATAHAHADAEAHGDMKSYFIGFVLSLALTAASFGTVMSPIVPHAWRLGSIVALCVAQLLVQLSYFLHLGTAKSQAQNTAIFVCTGFLIAVVVAGSLWVMHNADVNMMPDSMSVQAALHHV</sequence>
<keyword evidence="19" id="KW-1185">Reference proteome</keyword>
<feature type="transmembrane region" description="Helical" evidence="17">
    <location>
        <begin position="86"/>
        <end position="107"/>
    </location>
</feature>
<comment type="function">
    <text evidence="12">Cytochrome bo(3) ubiquinol terminal oxidase is the component of the aerobic respiratory chain of E.coli that predominates when cells are grown at high aeration. Has proton pump activity across the membrane in addition to electron transfer, pumping 2 protons/electron.</text>
</comment>
<comment type="similarity">
    <text evidence="2">Belongs to the cytochrome c oxidase bacterial subunit 4 family.</text>
</comment>
<evidence type="ECO:0000256" key="5">
    <source>
        <dbReference type="ARBA" id="ARBA00022448"/>
    </source>
</evidence>
<dbReference type="NCBIfam" id="TIGR02847">
    <property type="entry name" value="CyoD"/>
    <property type="match status" value="1"/>
</dbReference>
<dbReference type="InterPro" id="IPR050968">
    <property type="entry name" value="Cytochrome_c_oxidase_bac_sub4"/>
</dbReference>
<evidence type="ECO:0000256" key="8">
    <source>
        <dbReference type="ARBA" id="ARBA00022982"/>
    </source>
</evidence>
<evidence type="ECO:0000256" key="15">
    <source>
        <dbReference type="ARBA" id="ARBA00031887"/>
    </source>
</evidence>
<evidence type="ECO:0000256" key="9">
    <source>
        <dbReference type="ARBA" id="ARBA00022989"/>
    </source>
</evidence>
<keyword evidence="6" id="KW-1003">Cell membrane</keyword>
<evidence type="ECO:0000256" key="16">
    <source>
        <dbReference type="ARBA" id="ARBA00032185"/>
    </source>
</evidence>
<proteinExistence type="inferred from homology"/>
<gene>
    <name evidence="18" type="primary">cyoD</name>
    <name evidence="18" type="ORF">ISP19_00745</name>
</gene>
<keyword evidence="11 17" id="KW-0472">Membrane</keyword>
<evidence type="ECO:0000256" key="14">
    <source>
        <dbReference type="ARBA" id="ARBA00030211"/>
    </source>
</evidence>
<evidence type="ECO:0000256" key="7">
    <source>
        <dbReference type="ARBA" id="ARBA00022692"/>
    </source>
</evidence>
<evidence type="ECO:0000256" key="12">
    <source>
        <dbReference type="ARBA" id="ARBA00025694"/>
    </source>
</evidence>
<dbReference type="InterPro" id="IPR014210">
    <property type="entry name" value="Cyt_o_ubiqinol_oxidase_su4"/>
</dbReference>
<name>A0ABS2JY19_9GAMM</name>
<evidence type="ECO:0000256" key="4">
    <source>
        <dbReference type="ARBA" id="ARBA00014689"/>
    </source>
</evidence>
<accession>A0ABS2JY19</accession>
<dbReference type="Pfam" id="PF03626">
    <property type="entry name" value="COX4_pro"/>
    <property type="match status" value="1"/>
</dbReference>
<evidence type="ECO:0000256" key="1">
    <source>
        <dbReference type="ARBA" id="ARBA00004651"/>
    </source>
</evidence>
<evidence type="ECO:0000256" key="2">
    <source>
        <dbReference type="ARBA" id="ARBA00008079"/>
    </source>
</evidence>
<comment type="subcellular location">
    <subcellularLocation>
        <location evidence="1">Cell membrane</location>
        <topology evidence="1">Multi-pass membrane protein</topology>
    </subcellularLocation>
</comment>
<dbReference type="Proteomes" id="UP001430149">
    <property type="component" value="Unassembled WGS sequence"/>
</dbReference>
<keyword evidence="9 17" id="KW-1133">Transmembrane helix</keyword>
<keyword evidence="8" id="KW-0249">Electron transport</keyword>
<evidence type="ECO:0000256" key="3">
    <source>
        <dbReference type="ARBA" id="ARBA00011700"/>
    </source>
</evidence>
<dbReference type="InterPro" id="IPR005171">
    <property type="entry name" value="Cyt_c_oxidase_su4_prok"/>
</dbReference>
<evidence type="ECO:0000256" key="6">
    <source>
        <dbReference type="ARBA" id="ARBA00022475"/>
    </source>
</evidence>
<dbReference type="PANTHER" id="PTHR36835">
    <property type="entry name" value="CYTOCHROME BO(3) UBIQUINOL OXIDASE SUBUNIT 4"/>
    <property type="match status" value="1"/>
</dbReference>
<keyword evidence="7 17" id="KW-0812">Transmembrane</keyword>